<gene>
    <name evidence="4" type="ordered locus">TREAZ_2897</name>
</gene>
<dbReference type="HOGENOM" id="CLU_602320_0_0_12"/>
<dbReference type="GO" id="GO:0042597">
    <property type="term" value="C:periplasmic space"/>
    <property type="evidence" value="ECO:0007669"/>
    <property type="project" value="UniProtKB-SubCell"/>
</dbReference>
<dbReference type="SUPFAM" id="SSF53850">
    <property type="entry name" value="Periplasmic binding protein-like II"/>
    <property type="match status" value="1"/>
</dbReference>
<sequence>MKKICSSLALILAIAAMVFVTQNAFAGGGSASSGKPTLSVMWMTNIQPNTLAHEEGFAKKYPQYGFNMVRYPSEDLKTQTRLAFQSGAAPDVSQTNAGSDFMEYVDNGFVLDITDEYFKRGWDKRTYPEFQQANSKNGRVYGISFAGMHLWQTVYYNKTKLDAAGIKIPNKITIEDFVKVAAQVKASGMQPIAFGDKDGWPAILMIGDYLLQASDPSLIDRLNNGQAHWDTASETRAAVDAMVRLAQGGGFVPGWESQDHTAAIQSFVGGVSAMLYMGTWWSGNVEGGLEALTFELGSFSLPLINSSSSIKGTQFWSDSTIFINSKTKNVQAAYDFVDYLVSEDYARAQMKDSGTFTFNPTVNQHLDLAPIFMTEPLTMQASLPKMGYMDHAVPVPTIEVIKVELQKAMTGAESVDQALKNIEASHAAERTRR</sequence>
<reference evidence="5" key="1">
    <citation type="submission" date="2009-12" db="EMBL/GenBank/DDBJ databases">
        <title>Complete sequence of Treponema azotonutricium strain ZAS-9.</title>
        <authorList>
            <person name="Tetu S.G."/>
            <person name="Matson E."/>
            <person name="Ren Q."/>
            <person name="Seshadri R."/>
            <person name="Elbourne L."/>
            <person name="Hassan K.A."/>
            <person name="Durkin A."/>
            <person name="Radune D."/>
            <person name="Mohamoud Y."/>
            <person name="Shay R."/>
            <person name="Jin S."/>
            <person name="Zhang X."/>
            <person name="Lucey K."/>
            <person name="Ballor N.R."/>
            <person name="Ottesen E."/>
            <person name="Rosenthal R."/>
            <person name="Allen A."/>
            <person name="Leadbetter J.R."/>
            <person name="Paulsen I.T."/>
        </authorList>
    </citation>
    <scope>NUCLEOTIDE SEQUENCE [LARGE SCALE GENOMIC DNA]</scope>
    <source>
        <strain evidence="5">ATCC BAA-888 / DSM 13862 / ZAS-9</strain>
    </source>
</reference>
<dbReference type="EMBL" id="CP001841">
    <property type="protein sequence ID" value="AEF80199.1"/>
    <property type="molecule type" value="Genomic_DNA"/>
</dbReference>
<evidence type="ECO:0000256" key="2">
    <source>
        <dbReference type="ARBA" id="ARBA00008520"/>
    </source>
</evidence>
<organism evidence="4 5">
    <name type="scientific">Leadbettera azotonutricia (strain ATCC BAA-888 / DSM 13862 / ZAS-9)</name>
    <name type="common">Treponema azotonutricium</name>
    <dbReference type="NCBI Taxonomy" id="545695"/>
    <lineage>
        <taxon>Bacteria</taxon>
        <taxon>Pseudomonadati</taxon>
        <taxon>Spirochaetota</taxon>
        <taxon>Spirochaetia</taxon>
        <taxon>Spirochaetales</taxon>
        <taxon>Breznakiellaceae</taxon>
        <taxon>Leadbettera</taxon>
    </lineage>
</organism>
<keyword evidence="5" id="KW-1185">Reference proteome</keyword>
<evidence type="ECO:0000256" key="3">
    <source>
        <dbReference type="SAM" id="SignalP"/>
    </source>
</evidence>
<evidence type="ECO:0000256" key="1">
    <source>
        <dbReference type="ARBA" id="ARBA00004418"/>
    </source>
</evidence>
<dbReference type="STRING" id="545695.TREAZ_2897"/>
<dbReference type="AlphaFoldDB" id="F5YBW6"/>
<name>F5YBW6_LEAAZ</name>
<keyword evidence="3" id="KW-0732">Signal</keyword>
<accession>F5YBW6</accession>
<dbReference type="OrthoDB" id="9798191at2"/>
<dbReference type="InterPro" id="IPR006059">
    <property type="entry name" value="SBP"/>
</dbReference>
<dbReference type="KEGG" id="taz:TREAZ_2897"/>
<proteinExistence type="inferred from homology"/>
<comment type="similarity">
    <text evidence="2">Belongs to the bacterial solute-binding protein 1 family.</text>
</comment>
<dbReference type="eggNOG" id="COG1653">
    <property type="taxonomic scope" value="Bacteria"/>
</dbReference>
<feature type="signal peptide" evidence="3">
    <location>
        <begin position="1"/>
        <end position="26"/>
    </location>
</feature>
<dbReference type="InterPro" id="IPR050490">
    <property type="entry name" value="Bact_solute-bd_prot1"/>
</dbReference>
<dbReference type="PANTHER" id="PTHR43649">
    <property type="entry name" value="ARABINOSE-BINDING PROTEIN-RELATED"/>
    <property type="match status" value="1"/>
</dbReference>
<dbReference type="RefSeq" id="WP_015712644.1">
    <property type="nucleotide sequence ID" value="NC_015577.1"/>
</dbReference>
<evidence type="ECO:0000313" key="4">
    <source>
        <dbReference type="EMBL" id="AEF80199.1"/>
    </source>
</evidence>
<feature type="chain" id="PRO_5003329821" evidence="3">
    <location>
        <begin position="27"/>
        <end position="433"/>
    </location>
</feature>
<reference evidence="4 5" key="2">
    <citation type="journal article" date="2011" name="ISME J.">
        <title>RNA-seq reveals cooperative metabolic interactions between two termite-gut spirochete species in co-culture.</title>
        <authorList>
            <person name="Rosenthal A.Z."/>
            <person name="Matson E.G."/>
            <person name="Eldar A."/>
            <person name="Leadbetter J.R."/>
        </authorList>
    </citation>
    <scope>NUCLEOTIDE SEQUENCE [LARGE SCALE GENOMIC DNA]</scope>
    <source>
        <strain evidence="5">ATCC BAA-888 / DSM 13862 / ZAS-9</strain>
    </source>
</reference>
<comment type="subcellular location">
    <subcellularLocation>
        <location evidence="1">Periplasm</location>
    </subcellularLocation>
</comment>
<evidence type="ECO:0000313" key="5">
    <source>
        <dbReference type="Proteomes" id="UP000009222"/>
    </source>
</evidence>
<dbReference type="InParanoid" id="F5YBW6"/>
<dbReference type="Proteomes" id="UP000009222">
    <property type="component" value="Chromosome"/>
</dbReference>
<protein>
    <submittedName>
        <fullName evidence="4">Putative bacterial extracellular solute-binding protein</fullName>
    </submittedName>
</protein>
<dbReference type="Gene3D" id="3.40.190.10">
    <property type="entry name" value="Periplasmic binding protein-like II"/>
    <property type="match status" value="2"/>
</dbReference>
<dbReference type="Pfam" id="PF13416">
    <property type="entry name" value="SBP_bac_8"/>
    <property type="match status" value="1"/>
</dbReference>